<gene>
    <name evidence="1" type="ORF">IAD24_07080</name>
</gene>
<reference evidence="1" key="2">
    <citation type="journal article" date="2021" name="PeerJ">
        <title>Extensive microbial diversity within the chicken gut microbiome revealed by metagenomics and culture.</title>
        <authorList>
            <person name="Gilroy R."/>
            <person name="Ravi A."/>
            <person name="Getino M."/>
            <person name="Pursley I."/>
            <person name="Horton D.L."/>
            <person name="Alikhan N.F."/>
            <person name="Baker D."/>
            <person name="Gharbi K."/>
            <person name="Hall N."/>
            <person name="Watson M."/>
            <person name="Adriaenssens E.M."/>
            <person name="Foster-Nyarko E."/>
            <person name="Jarju S."/>
            <person name="Secka A."/>
            <person name="Antonio M."/>
            <person name="Oren A."/>
            <person name="Chaudhuri R.R."/>
            <person name="La Ragione R."/>
            <person name="Hildebrand F."/>
            <person name="Pallen M.J."/>
        </authorList>
    </citation>
    <scope>NUCLEOTIDE SEQUENCE</scope>
    <source>
        <strain evidence="1">ChiGjej2B2-16831</strain>
    </source>
</reference>
<evidence type="ECO:0000313" key="2">
    <source>
        <dbReference type="Proteomes" id="UP000824128"/>
    </source>
</evidence>
<sequence>MNKGEGTMENIILATAAPAAPLESGAEETPVEFEEPLLRETLGAPERWSEEPVTQQVPLDMLTVIMDAEVIIPEVAHAPVYTARMVGDDADVRQTYLDALFGGLPLYRGDGSWLKSDYLAIINSIQQKLEALDPADYGTQEEYEYDRQELQRTLDYNIECYAEAPEDYDLQEWDGDLGREFAGVMSPVPGDGAQAYQWLDMAPSYLQYSRTGHSDQNYSHSDPPIAPDTEQARGAQAAVQALLDELGLDQFSPDAYIPGFRTPHHSFSNDDSAKYESGFQFTMEPHYGGIPVHDWDTRSGSDTGMQGALSDEEREAMYSNPLTQESLTAIVDDGQVSCLIYWSPMEIVRTENESVALLPFAQVQQRFWEQIFRNYYVDEGYPLALRITDVELSLMFVRKADAPEEYYLLPVWDFRGYDLTPGDDPDVHQTDAYYERHPDELARHIDWWSTQSMLTLNAIDGSVINRNVGY</sequence>
<comment type="caution">
    <text evidence="1">The sequence shown here is derived from an EMBL/GenBank/DDBJ whole genome shotgun (WGS) entry which is preliminary data.</text>
</comment>
<reference evidence="1" key="1">
    <citation type="submission" date="2020-10" db="EMBL/GenBank/DDBJ databases">
        <authorList>
            <person name="Gilroy R."/>
        </authorList>
    </citation>
    <scope>NUCLEOTIDE SEQUENCE</scope>
    <source>
        <strain evidence="1">ChiGjej2B2-16831</strain>
    </source>
</reference>
<protein>
    <submittedName>
        <fullName evidence="1">Uncharacterized protein</fullName>
    </submittedName>
</protein>
<dbReference type="AlphaFoldDB" id="A0A9D1N591"/>
<name>A0A9D1N591_9FIRM</name>
<accession>A0A9D1N591</accession>
<evidence type="ECO:0000313" key="1">
    <source>
        <dbReference type="EMBL" id="HIU94908.1"/>
    </source>
</evidence>
<dbReference type="EMBL" id="DVNZ01000225">
    <property type="protein sequence ID" value="HIU94908.1"/>
    <property type="molecule type" value="Genomic_DNA"/>
</dbReference>
<organism evidence="1 2">
    <name type="scientific">Candidatus Aphodomorpha intestinavium</name>
    <dbReference type="NCBI Taxonomy" id="2840672"/>
    <lineage>
        <taxon>Bacteria</taxon>
        <taxon>Bacillati</taxon>
        <taxon>Bacillota</taxon>
        <taxon>Clostridia</taxon>
        <taxon>Eubacteriales</taxon>
        <taxon>Candidatus Aphodomorpha</taxon>
    </lineage>
</organism>
<proteinExistence type="predicted"/>
<dbReference type="Proteomes" id="UP000824128">
    <property type="component" value="Unassembled WGS sequence"/>
</dbReference>